<evidence type="ECO:0000256" key="1">
    <source>
        <dbReference type="SAM" id="MobiDB-lite"/>
    </source>
</evidence>
<keyword evidence="3" id="KW-1185">Reference proteome</keyword>
<comment type="caution">
    <text evidence="2">The sequence shown here is derived from an EMBL/GenBank/DDBJ whole genome shotgun (WGS) entry which is preliminary data.</text>
</comment>
<proteinExistence type="predicted"/>
<feature type="compositionally biased region" description="Low complexity" evidence="1">
    <location>
        <begin position="328"/>
        <end position="345"/>
    </location>
</feature>
<name>A0AAD4EF03_9AGAM</name>
<feature type="region of interest" description="Disordered" evidence="1">
    <location>
        <begin position="1"/>
        <end position="50"/>
    </location>
</feature>
<gene>
    <name evidence="2" type="ORF">F5891DRAFT_1183702</name>
</gene>
<dbReference type="EMBL" id="JABBWK010000008">
    <property type="protein sequence ID" value="KAG1905033.1"/>
    <property type="molecule type" value="Genomic_DNA"/>
</dbReference>
<dbReference type="AlphaFoldDB" id="A0AAD4EF03"/>
<feature type="compositionally biased region" description="Low complexity" evidence="1">
    <location>
        <begin position="275"/>
        <end position="287"/>
    </location>
</feature>
<protein>
    <submittedName>
        <fullName evidence="2">Uncharacterized protein</fullName>
    </submittedName>
</protein>
<feature type="region of interest" description="Disordered" evidence="1">
    <location>
        <begin position="258"/>
        <end position="314"/>
    </location>
</feature>
<sequence>MFSLQGDSSSSDRNFYGPGLQSRRLGWGEPYTPSRLSPGMPPSDPFTDSAPAPLQCNYQFHQGAYMHDNQQMTALHDRCKALEIQVIKLTTERDTLQANFQQLANALQQSGNPLTLDPTFSAQLGSNDTNHPTPQTHPKIHFWTQIDYIEWLDTSMGRLSDRGKLGYLEDENGGPIATTMVKGIRKALRAGWCELTNRKLAPKTWGVLSASGRKLIHTLMEDAYPLLKFADGGWKLEYLASTSYSAWHRTYLTDYRNWKSRNHGNEDDDDDESDNGNTGNSRSSNSNGKKRKKAKFSIKSEVPQKKMKVNSEPLDMILPQISTTNILSSSTPSTQTPDPSAPDSPHSLMGPTSPTPDAPTPDSPRPSPIALAPLTLASLTIGSLAPDSPPELLSTAPALLAPEAGLDLHDKENVPSKLIDAPTCINVVIANPLAALALAASKVQLPPLPLGPAPPPLPSAPNGANSESTTQNHASLPIADNVNVSKAATGSTKSGAKGKMCPSSTKNGRNLCAQRWLKTLKTNGTTKEFCSYYGDLTPAQRKAYDDESASLVANKSWNKTAYNGTIY</sequence>
<dbReference type="Proteomes" id="UP001195769">
    <property type="component" value="Unassembled WGS sequence"/>
</dbReference>
<reference evidence="2" key="1">
    <citation type="journal article" date="2020" name="New Phytol.">
        <title>Comparative genomics reveals dynamic genome evolution in host specialist ectomycorrhizal fungi.</title>
        <authorList>
            <person name="Lofgren L.A."/>
            <person name="Nguyen N.H."/>
            <person name="Vilgalys R."/>
            <person name="Ruytinx J."/>
            <person name="Liao H.L."/>
            <person name="Branco S."/>
            <person name="Kuo A."/>
            <person name="LaButti K."/>
            <person name="Lipzen A."/>
            <person name="Andreopoulos W."/>
            <person name="Pangilinan J."/>
            <person name="Riley R."/>
            <person name="Hundley H."/>
            <person name="Na H."/>
            <person name="Barry K."/>
            <person name="Grigoriev I.V."/>
            <person name="Stajich J.E."/>
            <person name="Kennedy P.G."/>
        </authorList>
    </citation>
    <scope>NUCLEOTIDE SEQUENCE</scope>
    <source>
        <strain evidence="2">FC203</strain>
    </source>
</reference>
<feature type="compositionally biased region" description="Polar residues" evidence="1">
    <location>
        <begin position="1"/>
        <end position="13"/>
    </location>
</feature>
<evidence type="ECO:0000313" key="2">
    <source>
        <dbReference type="EMBL" id="KAG1905033.1"/>
    </source>
</evidence>
<feature type="compositionally biased region" description="Polar residues" evidence="1">
    <location>
        <begin position="482"/>
        <end position="494"/>
    </location>
</feature>
<feature type="region of interest" description="Disordered" evidence="1">
    <location>
        <begin position="326"/>
        <end position="370"/>
    </location>
</feature>
<evidence type="ECO:0000313" key="3">
    <source>
        <dbReference type="Proteomes" id="UP001195769"/>
    </source>
</evidence>
<feature type="compositionally biased region" description="Pro residues" evidence="1">
    <location>
        <begin position="450"/>
        <end position="459"/>
    </location>
</feature>
<dbReference type="RefSeq" id="XP_041230608.1">
    <property type="nucleotide sequence ID" value="XM_041366337.1"/>
</dbReference>
<feature type="region of interest" description="Disordered" evidence="1">
    <location>
        <begin position="450"/>
        <end position="505"/>
    </location>
</feature>
<organism evidence="2 3">
    <name type="scientific">Suillus fuscotomentosus</name>
    <dbReference type="NCBI Taxonomy" id="1912939"/>
    <lineage>
        <taxon>Eukaryota</taxon>
        <taxon>Fungi</taxon>
        <taxon>Dikarya</taxon>
        <taxon>Basidiomycota</taxon>
        <taxon>Agaricomycotina</taxon>
        <taxon>Agaricomycetes</taxon>
        <taxon>Agaricomycetidae</taxon>
        <taxon>Boletales</taxon>
        <taxon>Suillineae</taxon>
        <taxon>Suillaceae</taxon>
        <taxon>Suillus</taxon>
    </lineage>
</organism>
<dbReference type="GeneID" id="64660635"/>
<feature type="compositionally biased region" description="Pro residues" evidence="1">
    <location>
        <begin position="353"/>
        <end position="367"/>
    </location>
</feature>
<accession>A0AAD4EF03</accession>